<dbReference type="EMBL" id="LCRH01000005">
    <property type="protein sequence ID" value="KKW33348.1"/>
    <property type="molecule type" value="Genomic_DNA"/>
</dbReference>
<organism evidence="2 3">
    <name type="scientific">Candidatus Uhrbacteria bacterium GW2011_GWA2_52_8d</name>
    <dbReference type="NCBI Taxonomy" id="1618979"/>
    <lineage>
        <taxon>Bacteria</taxon>
        <taxon>Candidatus Uhriibacteriota</taxon>
    </lineage>
</organism>
<comment type="caution">
    <text evidence="2">The sequence shown here is derived from an EMBL/GenBank/DDBJ whole genome shotgun (WGS) entry which is preliminary data.</text>
</comment>
<dbReference type="AlphaFoldDB" id="A0A0G1XQ21"/>
<feature type="chain" id="PRO_5002540841" description="Exo-alpha-sialidase" evidence="1">
    <location>
        <begin position="22"/>
        <end position="327"/>
    </location>
</feature>
<dbReference type="Gene3D" id="2.115.10.20">
    <property type="entry name" value="Glycosyl hydrolase domain, family 43"/>
    <property type="match status" value="1"/>
</dbReference>
<evidence type="ECO:0000313" key="3">
    <source>
        <dbReference type="Proteomes" id="UP000034054"/>
    </source>
</evidence>
<keyword evidence="1" id="KW-0732">Signal</keyword>
<evidence type="ECO:0000313" key="2">
    <source>
        <dbReference type="EMBL" id="KKW33348.1"/>
    </source>
</evidence>
<gene>
    <name evidence="2" type="ORF">UY76_C0005G0002</name>
</gene>
<protein>
    <recommendedName>
        <fullName evidence="4">Exo-alpha-sialidase</fullName>
    </recommendedName>
</protein>
<feature type="signal peptide" evidence="1">
    <location>
        <begin position="1"/>
        <end position="21"/>
    </location>
</feature>
<evidence type="ECO:0000256" key="1">
    <source>
        <dbReference type="SAM" id="SignalP"/>
    </source>
</evidence>
<proteinExistence type="predicted"/>
<dbReference type="Proteomes" id="UP000034054">
    <property type="component" value="Unassembled WGS sequence"/>
</dbReference>
<name>A0A0G1XQ21_9BACT</name>
<dbReference type="InterPro" id="IPR023296">
    <property type="entry name" value="Glyco_hydro_beta-prop_sf"/>
</dbReference>
<dbReference type="PROSITE" id="PS51257">
    <property type="entry name" value="PROKAR_LIPOPROTEIN"/>
    <property type="match status" value="1"/>
</dbReference>
<dbReference type="SUPFAM" id="SSF75005">
    <property type="entry name" value="Arabinanase/levansucrase/invertase"/>
    <property type="match status" value="1"/>
</dbReference>
<reference evidence="2 3" key="1">
    <citation type="journal article" date="2015" name="Nature">
        <title>rRNA introns, odd ribosomes, and small enigmatic genomes across a large radiation of phyla.</title>
        <authorList>
            <person name="Brown C.T."/>
            <person name="Hug L.A."/>
            <person name="Thomas B.C."/>
            <person name="Sharon I."/>
            <person name="Castelle C.J."/>
            <person name="Singh A."/>
            <person name="Wilkins M.J."/>
            <person name="Williams K.H."/>
            <person name="Banfield J.F."/>
        </authorList>
    </citation>
    <scope>NUCLEOTIDE SEQUENCE [LARGE SCALE GENOMIC DNA]</scope>
</reference>
<accession>A0A0G1XQ21</accession>
<evidence type="ECO:0008006" key="4">
    <source>
        <dbReference type="Google" id="ProtNLM"/>
    </source>
</evidence>
<sequence>MKNLNIALLFLLLLGAGCVQTSSPAEDTVQDPADAVLVQPQPEPSAAPSAQQGVYGHSVWLARSPDGESWSLDDEVLIEHASVPNITRFETAVGEFEAGTLMIVYVDATQMANNENGTERTGRYVSTDAGETWEDMGPVTYVGDEGHVPVDPNLVQLSDGTLRMYYYDFSSSVGGANKTSHFYAADSKDGETFTVVGEVFSGERLTDPEVIFYQEKSYLFYAFQDEDEGGIRVAVGDEDGLSFTQTDASGNLQGIPGVIEVDGELRLFGCVIDEGIAYYTADESLEFEEPVSIGSAFQGGFCDPDPVELEDGSFLLVVKKLPEPTRS</sequence>